<dbReference type="InterPro" id="IPR047187">
    <property type="entry name" value="SF1_C_Upf1"/>
</dbReference>
<reference evidence="7 8" key="1">
    <citation type="submission" date="2018-09" db="EMBL/GenBank/DDBJ databases">
        <title>Micromonospora sp. nov. MS1-9, isolated from a root of Musa sp.</title>
        <authorList>
            <person name="Kuncharoen N."/>
            <person name="Kudo T."/>
            <person name="Ohkuma M."/>
            <person name="Yuki M."/>
            <person name="Tanasupawat S."/>
        </authorList>
    </citation>
    <scope>NUCLEOTIDE SEQUENCE [LARGE SCALE GENOMIC DNA]</scope>
    <source>
        <strain evidence="7 8">MS1-9</strain>
    </source>
</reference>
<dbReference type="InterPro" id="IPR050534">
    <property type="entry name" value="Coronavir_polyprotein_1ab"/>
</dbReference>
<dbReference type="InterPro" id="IPR027417">
    <property type="entry name" value="P-loop_NTPase"/>
</dbReference>
<dbReference type="Proteomes" id="UP000275865">
    <property type="component" value="Unassembled WGS sequence"/>
</dbReference>
<evidence type="ECO:0000259" key="6">
    <source>
        <dbReference type="SMART" id="SM00382"/>
    </source>
</evidence>
<protein>
    <submittedName>
        <fullName evidence="7">Helicase</fullName>
    </submittedName>
</protein>
<name>A0A3A9YDN4_9ACTN</name>
<feature type="domain" description="AAA+ ATPase" evidence="6">
    <location>
        <begin position="168"/>
        <end position="391"/>
    </location>
</feature>
<keyword evidence="4 7" id="KW-0347">Helicase</keyword>
<evidence type="ECO:0000313" key="7">
    <source>
        <dbReference type="EMBL" id="RKN29957.1"/>
    </source>
</evidence>
<dbReference type="Pfam" id="PF13086">
    <property type="entry name" value="AAA_11"/>
    <property type="match status" value="1"/>
</dbReference>
<proteinExistence type="inferred from homology"/>
<evidence type="ECO:0000256" key="5">
    <source>
        <dbReference type="ARBA" id="ARBA00022840"/>
    </source>
</evidence>
<evidence type="ECO:0000256" key="2">
    <source>
        <dbReference type="ARBA" id="ARBA00022741"/>
    </source>
</evidence>
<comment type="similarity">
    <text evidence="1">Belongs to the DNA2/NAM7 helicase family.</text>
</comment>
<dbReference type="PANTHER" id="PTHR43788:SF8">
    <property type="entry name" value="DNA-BINDING PROTEIN SMUBP-2"/>
    <property type="match status" value="1"/>
</dbReference>
<dbReference type="EMBL" id="RAZT01000010">
    <property type="protein sequence ID" value="RKN29957.1"/>
    <property type="molecule type" value="Genomic_DNA"/>
</dbReference>
<evidence type="ECO:0000256" key="1">
    <source>
        <dbReference type="ARBA" id="ARBA00007913"/>
    </source>
</evidence>
<keyword evidence="2" id="KW-0547">Nucleotide-binding</keyword>
<dbReference type="Gene3D" id="3.40.50.300">
    <property type="entry name" value="P-loop containing nucleotide triphosphate hydrolases"/>
    <property type="match status" value="2"/>
</dbReference>
<keyword evidence="3" id="KW-0378">Hydrolase</keyword>
<evidence type="ECO:0000256" key="3">
    <source>
        <dbReference type="ARBA" id="ARBA00022801"/>
    </source>
</evidence>
<dbReference type="SMART" id="SM00382">
    <property type="entry name" value="AAA"/>
    <property type="match status" value="1"/>
</dbReference>
<organism evidence="7 8">
    <name type="scientific">Micromonospora musae</name>
    <dbReference type="NCBI Taxonomy" id="1894970"/>
    <lineage>
        <taxon>Bacteria</taxon>
        <taxon>Bacillati</taxon>
        <taxon>Actinomycetota</taxon>
        <taxon>Actinomycetes</taxon>
        <taxon>Micromonosporales</taxon>
        <taxon>Micromonosporaceae</taxon>
        <taxon>Micromonospora</taxon>
    </lineage>
</organism>
<sequence>MARGACRALADELAKVTSRRTETDVPLMDGQETGQTATRRLVRFEAQSEIGTAEGTRGLLIVQELKIEAEVISVFGAVVTLSLPSDAPVTREATLRLDMSWLLSAQSRRLWELIDGGPGFDAAAALAAVTPEKPAATPTSPPAAEPLRPGEVERLNEGQRRAVELALTHGVTWLWGPPGTGKTTTISALVAALAARGKRVLLAAPTNAALDVAVTALFDRAPQVAEGGTLVRLGQPTDKLLSHPAGDAVLVDVVAAQRGALLAAERVDVGQRLQQVRHDLAELRRVKGPLTEEQQQRRSELESEAAELASVAEGLDRLLLQFRRKICREATVVAATAHQTVLDTLKELTFDVVVLDEASMTTAVLAMLVAGTGHGHTVIAGDFRQLPPVAVADTPAAREWLHKSPFEKAGVARAVKDGHLPDRIAALTAQYRMRPAIGHVVSTAFYRESPLITDDTVLVRERRSRIRWASGELVALDTSRLAARTARRQGSASRYNLMHAQVIAALLGSATTQTRDLAMITPFTAQARLLESLLIDFGLGGWASSTVHRFQGGERDIVVYDTVDSGRGVAKLHSWFTDLDPDSTGTRLLNVAASRAKDHLVVVGAFDQLHRSGSSADPLWRFFAHLLDQAVHLSWQEAIGLSDGTTEHVPSTEVVPRLREDLANETAVDMWLPSAPLVGLPKLLPALRSLPAAQGEIQSNTIWVEPDGDGYLPAEALHARREGLNVRPCTPILESSAVVGDIVWSAGASLLGPDPGVVLRTESPGFADLVRRTQRRRRSAVVPGTGQLGEECGRCQRMLVRLELPRRGAPDVRYECMSCDRSRRRERRL</sequence>
<dbReference type="AlphaFoldDB" id="A0A3A9YDN4"/>
<keyword evidence="5" id="KW-0067">ATP-binding</keyword>
<dbReference type="InterPro" id="IPR041677">
    <property type="entry name" value="DNA2/NAM7_AAA_11"/>
</dbReference>
<dbReference type="GO" id="GO:0005524">
    <property type="term" value="F:ATP binding"/>
    <property type="evidence" value="ECO:0007669"/>
    <property type="project" value="UniProtKB-KW"/>
</dbReference>
<evidence type="ECO:0000313" key="8">
    <source>
        <dbReference type="Proteomes" id="UP000275865"/>
    </source>
</evidence>
<dbReference type="InterPro" id="IPR003593">
    <property type="entry name" value="AAA+_ATPase"/>
</dbReference>
<dbReference type="PANTHER" id="PTHR43788">
    <property type="entry name" value="DNA2/NAM7 HELICASE FAMILY MEMBER"/>
    <property type="match status" value="1"/>
</dbReference>
<dbReference type="GO" id="GO:0043139">
    <property type="term" value="F:5'-3' DNA helicase activity"/>
    <property type="evidence" value="ECO:0007669"/>
    <property type="project" value="TreeGrafter"/>
</dbReference>
<dbReference type="GO" id="GO:0016787">
    <property type="term" value="F:hydrolase activity"/>
    <property type="evidence" value="ECO:0007669"/>
    <property type="project" value="UniProtKB-KW"/>
</dbReference>
<comment type="caution">
    <text evidence="7">The sequence shown here is derived from an EMBL/GenBank/DDBJ whole genome shotgun (WGS) entry which is preliminary data.</text>
</comment>
<accession>A0A3A9YDN4</accession>
<evidence type="ECO:0000256" key="4">
    <source>
        <dbReference type="ARBA" id="ARBA00022806"/>
    </source>
</evidence>
<dbReference type="SUPFAM" id="SSF52540">
    <property type="entry name" value="P-loop containing nucleoside triphosphate hydrolases"/>
    <property type="match status" value="1"/>
</dbReference>
<dbReference type="Pfam" id="PF13087">
    <property type="entry name" value="AAA_12"/>
    <property type="match status" value="1"/>
</dbReference>
<dbReference type="CDD" id="cd18808">
    <property type="entry name" value="SF1_C_Upf1"/>
    <property type="match status" value="1"/>
</dbReference>
<dbReference type="InterPro" id="IPR041679">
    <property type="entry name" value="DNA2/NAM7-like_C"/>
</dbReference>
<gene>
    <name evidence="7" type="ORF">D7044_20320</name>
</gene>